<reference evidence="1" key="1">
    <citation type="journal article" date="2021" name="Proc. Natl. Acad. Sci. U.S.A.">
        <title>A Catalog of Tens of Thousands of Viruses from Human Metagenomes Reveals Hidden Associations with Chronic Diseases.</title>
        <authorList>
            <person name="Tisza M.J."/>
            <person name="Buck C.B."/>
        </authorList>
    </citation>
    <scope>NUCLEOTIDE SEQUENCE</scope>
    <source>
        <strain evidence="1">Ctcj91</strain>
    </source>
</reference>
<proteinExistence type="predicted"/>
<sequence>MAIRTTTTLRTLMEFVRILCLTNREGDIVLSEWINSKAGRNLLR</sequence>
<organism evidence="1">
    <name type="scientific">Siphoviridae sp. ctcj91</name>
    <dbReference type="NCBI Taxonomy" id="2826395"/>
    <lineage>
        <taxon>Viruses</taxon>
        <taxon>Duplodnaviria</taxon>
        <taxon>Heunggongvirae</taxon>
        <taxon>Uroviricota</taxon>
        <taxon>Caudoviricetes</taxon>
    </lineage>
</organism>
<accession>A0A8S5QXR7</accession>
<evidence type="ECO:0000313" key="1">
    <source>
        <dbReference type="EMBL" id="DAE23730.1"/>
    </source>
</evidence>
<dbReference type="EMBL" id="BK015758">
    <property type="protein sequence ID" value="DAE23730.1"/>
    <property type="molecule type" value="Genomic_DNA"/>
</dbReference>
<name>A0A8S5QXR7_9CAUD</name>
<protein>
    <submittedName>
        <fullName evidence="1">Uncharacterized protein</fullName>
    </submittedName>
</protein>